<evidence type="ECO:0000256" key="3">
    <source>
        <dbReference type="ARBA" id="ARBA00023163"/>
    </source>
</evidence>
<protein>
    <submittedName>
        <fullName evidence="5">LacI family transcriptional regulator</fullName>
    </submittedName>
</protein>
<dbReference type="SUPFAM" id="SSF53822">
    <property type="entry name" value="Periplasmic binding protein-like I"/>
    <property type="match status" value="1"/>
</dbReference>
<comment type="caution">
    <text evidence="5">The sequence shown here is derived from an EMBL/GenBank/DDBJ whole genome shotgun (WGS) entry which is preliminary data.</text>
</comment>
<dbReference type="PROSITE" id="PS50932">
    <property type="entry name" value="HTH_LACI_2"/>
    <property type="match status" value="1"/>
</dbReference>
<dbReference type="InterPro" id="IPR000843">
    <property type="entry name" value="HTH_LacI"/>
</dbReference>
<reference evidence="5 6" key="1">
    <citation type="submission" date="2018-07" db="EMBL/GenBank/DDBJ databases">
        <title>A draft genome of a endophytic bacteria, a new species of Pedobacter.</title>
        <authorList>
            <person name="Zhang Z.D."/>
            <person name="Chen Z.J."/>
        </authorList>
    </citation>
    <scope>NUCLEOTIDE SEQUENCE [LARGE SCALE GENOMIC DNA]</scope>
    <source>
        <strain evidence="5 6">RS10</strain>
    </source>
</reference>
<dbReference type="CDD" id="cd06267">
    <property type="entry name" value="PBP1_LacI_sugar_binding-like"/>
    <property type="match status" value="1"/>
</dbReference>
<dbReference type="Proteomes" id="UP000252081">
    <property type="component" value="Unassembled WGS sequence"/>
</dbReference>
<evidence type="ECO:0000313" key="5">
    <source>
        <dbReference type="EMBL" id="RBQ11894.1"/>
    </source>
</evidence>
<dbReference type="GO" id="GO:0003700">
    <property type="term" value="F:DNA-binding transcription factor activity"/>
    <property type="evidence" value="ECO:0007669"/>
    <property type="project" value="TreeGrafter"/>
</dbReference>
<dbReference type="PANTHER" id="PTHR30146:SF109">
    <property type="entry name" value="HTH-TYPE TRANSCRIPTIONAL REGULATOR GALS"/>
    <property type="match status" value="1"/>
</dbReference>
<dbReference type="EMBL" id="QNQU01000001">
    <property type="protein sequence ID" value="RBQ11894.1"/>
    <property type="molecule type" value="Genomic_DNA"/>
</dbReference>
<gene>
    <name evidence="5" type="ORF">DRW42_01080</name>
</gene>
<dbReference type="InterPro" id="IPR010982">
    <property type="entry name" value="Lambda_DNA-bd_dom_sf"/>
</dbReference>
<dbReference type="Pfam" id="PF00532">
    <property type="entry name" value="Peripla_BP_1"/>
    <property type="match status" value="1"/>
</dbReference>
<keyword evidence="3" id="KW-0804">Transcription</keyword>
<dbReference type="RefSeq" id="WP_113946973.1">
    <property type="nucleotide sequence ID" value="NZ_QNQU01000001.1"/>
</dbReference>
<sequence>MKKHQVTIIDIAKALNISKSTVSRALTGHPNVQPHTRERILEMADAMEYEKNMFSVSLIKRASKTLGIIVPEFSRSFFPQVIIGAQQRAKEAGYNLIISQSDESYETEVANTKVMLSHQVDGVLISMTKETNNYEHFKTFQRKGIPIVFFNRICDEMIVPKVIVDDYEGACSAVEHLIKQGKKRIAHLSGPETLSICKQRKAGYLNTLKKYGIPVNDDLIIHYDLSINKVKIYINYFLNLNPRPDAIFAINDPTAIEAIQLIKEAGLKIPQDIAIVGFSNDFASSLVEPSLTTVEQPIAEIGRVATQLLLDQLDREVADWKAQTVMLKTNLIVRNSS</sequence>
<feature type="domain" description="HTH lacI-type" evidence="4">
    <location>
        <begin position="6"/>
        <end position="60"/>
    </location>
</feature>
<dbReference type="AlphaFoldDB" id="A0A366LF37"/>
<dbReference type="CDD" id="cd01392">
    <property type="entry name" value="HTH_LacI"/>
    <property type="match status" value="1"/>
</dbReference>
<dbReference type="InterPro" id="IPR001761">
    <property type="entry name" value="Peripla_BP/Lac1_sug-bd_dom"/>
</dbReference>
<dbReference type="Gene3D" id="3.40.50.2300">
    <property type="match status" value="2"/>
</dbReference>
<dbReference type="OrthoDB" id="9803256at2"/>
<dbReference type="SUPFAM" id="SSF47413">
    <property type="entry name" value="lambda repressor-like DNA-binding domains"/>
    <property type="match status" value="1"/>
</dbReference>
<keyword evidence="2" id="KW-0238">DNA-binding</keyword>
<dbReference type="InterPro" id="IPR028082">
    <property type="entry name" value="Peripla_BP_I"/>
</dbReference>
<evidence type="ECO:0000256" key="2">
    <source>
        <dbReference type="ARBA" id="ARBA00023125"/>
    </source>
</evidence>
<accession>A0A366LF37</accession>
<keyword evidence="1" id="KW-0805">Transcription regulation</keyword>
<name>A0A366LF37_9SPHI</name>
<proteinExistence type="predicted"/>
<keyword evidence="6" id="KW-1185">Reference proteome</keyword>
<dbReference type="Gene3D" id="1.10.260.40">
    <property type="entry name" value="lambda repressor-like DNA-binding domains"/>
    <property type="match status" value="1"/>
</dbReference>
<dbReference type="SMART" id="SM00354">
    <property type="entry name" value="HTH_LACI"/>
    <property type="match status" value="1"/>
</dbReference>
<dbReference type="GO" id="GO:0000976">
    <property type="term" value="F:transcription cis-regulatory region binding"/>
    <property type="evidence" value="ECO:0007669"/>
    <property type="project" value="TreeGrafter"/>
</dbReference>
<evidence type="ECO:0000313" key="6">
    <source>
        <dbReference type="Proteomes" id="UP000252081"/>
    </source>
</evidence>
<evidence type="ECO:0000259" key="4">
    <source>
        <dbReference type="PROSITE" id="PS50932"/>
    </source>
</evidence>
<dbReference type="PANTHER" id="PTHR30146">
    <property type="entry name" value="LACI-RELATED TRANSCRIPTIONAL REPRESSOR"/>
    <property type="match status" value="1"/>
</dbReference>
<dbReference type="Pfam" id="PF00356">
    <property type="entry name" value="LacI"/>
    <property type="match status" value="1"/>
</dbReference>
<evidence type="ECO:0000256" key="1">
    <source>
        <dbReference type="ARBA" id="ARBA00023015"/>
    </source>
</evidence>
<organism evidence="5 6">
    <name type="scientific">Pedobacter miscanthi</name>
    <dbReference type="NCBI Taxonomy" id="2259170"/>
    <lineage>
        <taxon>Bacteria</taxon>
        <taxon>Pseudomonadati</taxon>
        <taxon>Bacteroidota</taxon>
        <taxon>Sphingobacteriia</taxon>
        <taxon>Sphingobacteriales</taxon>
        <taxon>Sphingobacteriaceae</taxon>
        <taxon>Pedobacter</taxon>
    </lineage>
</organism>